<dbReference type="Proteomes" id="UP000238479">
    <property type="component" value="Chromosome 5"/>
</dbReference>
<name>A0A2P6QC18_ROSCH</name>
<dbReference type="Pfam" id="PF10536">
    <property type="entry name" value="PMD"/>
    <property type="match status" value="1"/>
</dbReference>
<dbReference type="GO" id="GO:0008483">
    <property type="term" value="F:transaminase activity"/>
    <property type="evidence" value="ECO:0007669"/>
    <property type="project" value="UniProtKB-KW"/>
</dbReference>
<keyword evidence="2" id="KW-0032">Aminotransferase</keyword>
<dbReference type="Gramene" id="PRQ31712">
    <property type="protein sequence ID" value="PRQ31712"/>
    <property type="gene ID" value="RchiOBHm_Chr5g0038491"/>
</dbReference>
<dbReference type="InterPro" id="IPR019557">
    <property type="entry name" value="AminoTfrase-like_pln_mobile"/>
</dbReference>
<keyword evidence="2" id="KW-0808">Transferase</keyword>
<reference evidence="2 3" key="1">
    <citation type="journal article" date="2018" name="Nat. Genet.">
        <title>The Rosa genome provides new insights in the design of modern roses.</title>
        <authorList>
            <person name="Bendahmane M."/>
        </authorList>
    </citation>
    <scope>NUCLEOTIDE SEQUENCE [LARGE SCALE GENOMIC DNA]</scope>
    <source>
        <strain evidence="3">cv. Old Blush</strain>
    </source>
</reference>
<dbReference type="PANTHER" id="PTHR46033">
    <property type="entry name" value="PROTEIN MAIN-LIKE 2"/>
    <property type="match status" value="1"/>
</dbReference>
<proteinExistence type="predicted"/>
<dbReference type="OMA" id="PCASSIH"/>
<dbReference type="InterPro" id="IPR044824">
    <property type="entry name" value="MAIN-like"/>
</dbReference>
<evidence type="ECO:0000313" key="3">
    <source>
        <dbReference type="Proteomes" id="UP000238479"/>
    </source>
</evidence>
<organism evidence="2 3">
    <name type="scientific">Rosa chinensis</name>
    <name type="common">China rose</name>
    <dbReference type="NCBI Taxonomy" id="74649"/>
    <lineage>
        <taxon>Eukaryota</taxon>
        <taxon>Viridiplantae</taxon>
        <taxon>Streptophyta</taxon>
        <taxon>Embryophyta</taxon>
        <taxon>Tracheophyta</taxon>
        <taxon>Spermatophyta</taxon>
        <taxon>Magnoliopsida</taxon>
        <taxon>eudicotyledons</taxon>
        <taxon>Gunneridae</taxon>
        <taxon>Pentapetalae</taxon>
        <taxon>rosids</taxon>
        <taxon>fabids</taxon>
        <taxon>Rosales</taxon>
        <taxon>Rosaceae</taxon>
        <taxon>Rosoideae</taxon>
        <taxon>Rosoideae incertae sedis</taxon>
        <taxon>Rosa</taxon>
    </lineage>
</organism>
<dbReference type="AlphaFoldDB" id="A0A2P6QC18"/>
<sequence length="187" mass="21519">MESPADAIIEERDVMVSPNDGDPFLKKAYFLKPTAPISSIDLEPPFELPQCFSSLPPKEWHLKVSFRQWRLEQNDWRTWVDHMASLHQSTWKRAGIHEAVINSIFEIKRKTNLVYGLSKKRCCETNTFVFPWGEASITLEDIMILGGFSVLGDSVFSSLDSSIELKEIPEKLEKERSELYKSATECY</sequence>
<dbReference type="PANTHER" id="PTHR46033:SF67">
    <property type="entry name" value="AMINOTRANSFERASE-LIKE, PLANT MOBILE DOMAIN FAMILY PROTEIN"/>
    <property type="match status" value="1"/>
</dbReference>
<comment type="caution">
    <text evidence="2">The sequence shown here is derived from an EMBL/GenBank/DDBJ whole genome shotgun (WGS) entry which is preliminary data.</text>
</comment>
<feature type="domain" description="Aminotransferase-like plant mobile" evidence="1">
    <location>
        <begin position="95"/>
        <end position="182"/>
    </location>
</feature>
<evidence type="ECO:0000313" key="2">
    <source>
        <dbReference type="EMBL" id="PRQ31712.1"/>
    </source>
</evidence>
<dbReference type="GO" id="GO:0010073">
    <property type="term" value="P:meristem maintenance"/>
    <property type="evidence" value="ECO:0007669"/>
    <property type="project" value="InterPro"/>
</dbReference>
<protein>
    <submittedName>
        <fullName evidence="2">Putative aminotransferase-like, plant mobile domain-containing protein</fullName>
    </submittedName>
</protein>
<dbReference type="STRING" id="74649.A0A2P6QC18"/>
<keyword evidence="3" id="KW-1185">Reference proteome</keyword>
<gene>
    <name evidence="2" type="ORF">RchiOBHm_Chr5g0038491</name>
</gene>
<accession>A0A2P6QC18</accession>
<dbReference type="EMBL" id="PDCK01000043">
    <property type="protein sequence ID" value="PRQ31712.1"/>
    <property type="molecule type" value="Genomic_DNA"/>
</dbReference>
<evidence type="ECO:0000259" key="1">
    <source>
        <dbReference type="Pfam" id="PF10536"/>
    </source>
</evidence>